<dbReference type="EMBL" id="JAGFMF010011862">
    <property type="protein sequence ID" value="KAG8510810.1"/>
    <property type="molecule type" value="Genomic_DNA"/>
</dbReference>
<feature type="compositionally biased region" description="Basic and acidic residues" evidence="1">
    <location>
        <begin position="43"/>
        <end position="52"/>
    </location>
</feature>
<evidence type="ECO:0000313" key="2">
    <source>
        <dbReference type="EMBL" id="KAG8510810.1"/>
    </source>
</evidence>
<gene>
    <name evidence="2" type="ORF">J0S82_010465</name>
</gene>
<dbReference type="Proteomes" id="UP000700334">
    <property type="component" value="Unassembled WGS sequence"/>
</dbReference>
<feature type="compositionally biased region" description="Gly residues" evidence="1">
    <location>
        <begin position="65"/>
        <end position="76"/>
    </location>
</feature>
<feature type="region of interest" description="Disordered" evidence="1">
    <location>
        <begin position="1"/>
        <end position="249"/>
    </location>
</feature>
<feature type="compositionally biased region" description="Acidic residues" evidence="1">
    <location>
        <begin position="190"/>
        <end position="201"/>
    </location>
</feature>
<feature type="compositionally biased region" description="Basic and acidic residues" evidence="1">
    <location>
        <begin position="160"/>
        <end position="189"/>
    </location>
</feature>
<reference evidence="2" key="1">
    <citation type="journal article" date="2021" name="Evol. Appl.">
        <title>The genome of the Pyrenean desman and the effects of bottlenecks and inbreeding on the genomic landscape of an endangered species.</title>
        <authorList>
            <person name="Escoda L."/>
            <person name="Castresana J."/>
        </authorList>
    </citation>
    <scope>NUCLEOTIDE SEQUENCE</scope>
    <source>
        <strain evidence="2">IBE-C5619</strain>
    </source>
</reference>
<protein>
    <submittedName>
        <fullName evidence="2">Uncharacterized protein</fullName>
    </submittedName>
</protein>
<evidence type="ECO:0000256" key="1">
    <source>
        <dbReference type="SAM" id="MobiDB-lite"/>
    </source>
</evidence>
<sequence length="279" mass="30049">MAAPQSSLGERELCGSWRPRGQRRAGPAGVRAAAPEVLGPLEEAQRAPREGWRAGPGLLRRAGAAGAGGRDCPGGDSGEEQEIRRRPCGGPEESSGPLRPAPRTHVASGVDTTFEEPPPDATWEECEPDEALGPRKCAENAALLLQLPRPGRTPAWSPSAREEGGGGKKLKPRENEKDIESEVEGKSDLEQESESEEESEREEANENRGEEDMDDDQEGKAEVNNQEGVSEAEGETEAESECHPERAMEAEWPRENICTTGSIWAPIVRKINSSSLPCA</sequence>
<dbReference type="AlphaFoldDB" id="A0A8J6A3B0"/>
<comment type="caution">
    <text evidence="2">The sequence shown here is derived from an EMBL/GenBank/DDBJ whole genome shotgun (WGS) entry which is preliminary data.</text>
</comment>
<keyword evidence="3" id="KW-1185">Reference proteome</keyword>
<accession>A0A8J6A3B0</accession>
<feature type="compositionally biased region" description="Acidic residues" evidence="1">
    <location>
        <begin position="230"/>
        <end position="239"/>
    </location>
</feature>
<feature type="compositionally biased region" description="Low complexity" evidence="1">
    <location>
        <begin position="24"/>
        <end position="35"/>
    </location>
</feature>
<feature type="compositionally biased region" description="Acidic residues" evidence="1">
    <location>
        <begin position="113"/>
        <end position="130"/>
    </location>
</feature>
<proteinExistence type="predicted"/>
<organism evidence="2 3">
    <name type="scientific">Galemys pyrenaicus</name>
    <name type="common">Iberian desman</name>
    <name type="synonym">Pyrenean desman</name>
    <dbReference type="NCBI Taxonomy" id="202257"/>
    <lineage>
        <taxon>Eukaryota</taxon>
        <taxon>Metazoa</taxon>
        <taxon>Chordata</taxon>
        <taxon>Craniata</taxon>
        <taxon>Vertebrata</taxon>
        <taxon>Euteleostomi</taxon>
        <taxon>Mammalia</taxon>
        <taxon>Eutheria</taxon>
        <taxon>Laurasiatheria</taxon>
        <taxon>Eulipotyphla</taxon>
        <taxon>Talpidae</taxon>
        <taxon>Galemys</taxon>
    </lineage>
</organism>
<feature type="compositionally biased region" description="Low complexity" evidence="1">
    <location>
        <begin position="53"/>
        <end position="64"/>
    </location>
</feature>
<name>A0A8J6A3B0_GALPY</name>
<feature type="compositionally biased region" description="Basic and acidic residues" evidence="1">
    <location>
        <begin position="240"/>
        <end position="249"/>
    </location>
</feature>
<evidence type="ECO:0000313" key="3">
    <source>
        <dbReference type="Proteomes" id="UP000700334"/>
    </source>
</evidence>